<dbReference type="Gene3D" id="1.10.10.2230">
    <property type="match status" value="2"/>
</dbReference>
<accession>A0AB34H0G9</accession>
<dbReference type="AlphaFoldDB" id="A0AB34H0G9"/>
<gene>
    <name evidence="1" type="ORF">J1605_008303</name>
</gene>
<sequence>MFSMMQEKIYTSKVVVEFLQNNPDSAYEDRINKIEFVVEQVENYDETGDRDKQPIFLTHYMRDLIKLAGVILGKRQAERCQTIGHSAKKKDKGPTKATTTKLLYQISDTFSAEQIEKDDKDKKNAFKRRLCGICKICQQPECGKWKA</sequence>
<keyword evidence="2" id="KW-1185">Reference proteome</keyword>
<dbReference type="EMBL" id="JAIQCJ010002053">
    <property type="protein sequence ID" value="KAJ8784370.1"/>
    <property type="molecule type" value="Genomic_DNA"/>
</dbReference>
<evidence type="ECO:0000313" key="2">
    <source>
        <dbReference type="Proteomes" id="UP001159641"/>
    </source>
</evidence>
<proteinExistence type="predicted"/>
<protein>
    <submittedName>
        <fullName evidence="1">Uncharacterized protein</fullName>
    </submittedName>
</protein>
<organism evidence="1 2">
    <name type="scientific">Eschrichtius robustus</name>
    <name type="common">California gray whale</name>
    <name type="synonym">Eschrichtius gibbosus</name>
    <dbReference type="NCBI Taxonomy" id="9764"/>
    <lineage>
        <taxon>Eukaryota</taxon>
        <taxon>Metazoa</taxon>
        <taxon>Chordata</taxon>
        <taxon>Craniata</taxon>
        <taxon>Vertebrata</taxon>
        <taxon>Euteleostomi</taxon>
        <taxon>Mammalia</taxon>
        <taxon>Eutheria</taxon>
        <taxon>Laurasiatheria</taxon>
        <taxon>Artiodactyla</taxon>
        <taxon>Whippomorpha</taxon>
        <taxon>Cetacea</taxon>
        <taxon>Mysticeti</taxon>
        <taxon>Eschrichtiidae</taxon>
        <taxon>Eschrichtius</taxon>
    </lineage>
</organism>
<evidence type="ECO:0000313" key="1">
    <source>
        <dbReference type="EMBL" id="KAJ8784370.1"/>
    </source>
</evidence>
<comment type="caution">
    <text evidence="1">The sequence shown here is derived from an EMBL/GenBank/DDBJ whole genome shotgun (WGS) entry which is preliminary data.</text>
</comment>
<dbReference type="Proteomes" id="UP001159641">
    <property type="component" value="Unassembled WGS sequence"/>
</dbReference>
<name>A0AB34H0G9_ESCRO</name>
<reference evidence="1 2" key="1">
    <citation type="submission" date="2022-11" db="EMBL/GenBank/DDBJ databases">
        <title>Whole genome sequence of Eschrichtius robustus ER-17-0199.</title>
        <authorList>
            <person name="Bruniche-Olsen A."/>
            <person name="Black A.N."/>
            <person name="Fields C.J."/>
            <person name="Walden K."/>
            <person name="Dewoody J.A."/>
        </authorList>
    </citation>
    <scope>NUCLEOTIDE SEQUENCE [LARGE SCALE GENOMIC DNA]</scope>
    <source>
        <strain evidence="1">ER-17-0199</strain>
        <tissue evidence="1">Blubber</tissue>
    </source>
</reference>